<evidence type="ECO:0000256" key="1">
    <source>
        <dbReference type="SAM" id="SignalP"/>
    </source>
</evidence>
<feature type="signal peptide" evidence="1">
    <location>
        <begin position="1"/>
        <end position="15"/>
    </location>
</feature>
<evidence type="ECO:0000313" key="2">
    <source>
        <dbReference type="EnsemblPlants" id="KQK89483"/>
    </source>
</evidence>
<sequence length="53" mass="5790">MLMLGFLSCLRLIGTCEIVMSINNQSGDNRRKIQKIVPKPLIAGGDGAQNNLF</sequence>
<dbReference type="Proteomes" id="UP000004995">
    <property type="component" value="Unassembled WGS sequence"/>
</dbReference>
<organism evidence="2 3">
    <name type="scientific">Setaria italica</name>
    <name type="common">Foxtail millet</name>
    <name type="synonym">Panicum italicum</name>
    <dbReference type="NCBI Taxonomy" id="4555"/>
    <lineage>
        <taxon>Eukaryota</taxon>
        <taxon>Viridiplantae</taxon>
        <taxon>Streptophyta</taxon>
        <taxon>Embryophyta</taxon>
        <taxon>Tracheophyta</taxon>
        <taxon>Spermatophyta</taxon>
        <taxon>Magnoliopsida</taxon>
        <taxon>Liliopsida</taxon>
        <taxon>Poales</taxon>
        <taxon>Poaceae</taxon>
        <taxon>PACMAD clade</taxon>
        <taxon>Panicoideae</taxon>
        <taxon>Panicodae</taxon>
        <taxon>Paniceae</taxon>
        <taxon>Cenchrinae</taxon>
        <taxon>Setaria</taxon>
    </lineage>
</organism>
<dbReference type="AlphaFoldDB" id="K4ANG3"/>
<dbReference type="Gramene" id="KQK89483">
    <property type="protein sequence ID" value="KQK89483"/>
    <property type="gene ID" value="SETIT_040460mg"/>
</dbReference>
<keyword evidence="1" id="KW-0732">Signal</keyword>
<dbReference type="HOGENOM" id="CLU_3072316_0_0_1"/>
<dbReference type="EnsemblPlants" id="KQK89483">
    <property type="protein sequence ID" value="KQK89483"/>
    <property type="gene ID" value="SETIT_040460mg"/>
</dbReference>
<feature type="chain" id="PRO_5011942709" evidence="1">
    <location>
        <begin position="16"/>
        <end position="53"/>
    </location>
</feature>
<name>K4ANG3_SETIT</name>
<dbReference type="InParanoid" id="K4ANG3"/>
<dbReference type="EMBL" id="AGNK02005735">
    <property type="status" value="NOT_ANNOTATED_CDS"/>
    <property type="molecule type" value="Genomic_DNA"/>
</dbReference>
<proteinExistence type="predicted"/>
<protein>
    <submittedName>
        <fullName evidence="2">Uncharacterized protein</fullName>
    </submittedName>
</protein>
<reference evidence="2" key="2">
    <citation type="submission" date="2018-08" db="UniProtKB">
        <authorList>
            <consortium name="EnsemblPlants"/>
        </authorList>
    </citation>
    <scope>IDENTIFICATION</scope>
    <source>
        <strain evidence="2">Yugu1</strain>
    </source>
</reference>
<evidence type="ECO:0000313" key="3">
    <source>
        <dbReference type="Proteomes" id="UP000004995"/>
    </source>
</evidence>
<reference evidence="3" key="1">
    <citation type="journal article" date="2012" name="Nat. Biotechnol.">
        <title>Reference genome sequence of the model plant Setaria.</title>
        <authorList>
            <person name="Bennetzen J.L."/>
            <person name="Schmutz J."/>
            <person name="Wang H."/>
            <person name="Percifield R."/>
            <person name="Hawkins J."/>
            <person name="Pontaroli A.C."/>
            <person name="Estep M."/>
            <person name="Feng L."/>
            <person name="Vaughn J.N."/>
            <person name="Grimwood J."/>
            <person name="Jenkins J."/>
            <person name="Barry K."/>
            <person name="Lindquist E."/>
            <person name="Hellsten U."/>
            <person name="Deshpande S."/>
            <person name="Wang X."/>
            <person name="Wu X."/>
            <person name="Mitros T."/>
            <person name="Triplett J."/>
            <person name="Yang X."/>
            <person name="Ye C.Y."/>
            <person name="Mauro-Herrera M."/>
            <person name="Wang L."/>
            <person name="Li P."/>
            <person name="Sharma M."/>
            <person name="Sharma R."/>
            <person name="Ronald P.C."/>
            <person name="Panaud O."/>
            <person name="Kellogg E.A."/>
            <person name="Brutnell T.P."/>
            <person name="Doust A.N."/>
            <person name="Tuskan G.A."/>
            <person name="Rokhsar D."/>
            <person name="Devos K.M."/>
        </authorList>
    </citation>
    <scope>NUCLEOTIDE SEQUENCE [LARGE SCALE GENOMIC DNA]</scope>
    <source>
        <strain evidence="3">cv. Yugu1</strain>
    </source>
</reference>
<keyword evidence="3" id="KW-1185">Reference proteome</keyword>
<accession>K4ANG3</accession>